<reference evidence="2 3" key="1">
    <citation type="submission" date="2015-06" db="EMBL/GenBank/DDBJ databases">
        <title>R. anatipestifer strain HXb2 is the most virulent strain so far, and the genome sequence would help us uncover the pathogenesis.</title>
        <authorList>
            <person name="Hu Q."/>
            <person name="Qi J."/>
            <person name="Bo H."/>
            <person name="Liu G."/>
            <person name="Tao M."/>
            <person name="Ding Y."/>
            <person name="Xue Y."/>
        </authorList>
    </citation>
    <scope>NUCLEOTIDE SEQUENCE [LARGE SCALE GENOMIC DNA]</scope>
    <source>
        <strain evidence="2 3">HXb2</strain>
    </source>
</reference>
<dbReference type="EMBL" id="CP011859">
    <property type="protein sequence ID" value="AQY22929.1"/>
    <property type="molecule type" value="Genomic_DNA"/>
</dbReference>
<name>A0A1S7DUZ2_RIEAN</name>
<evidence type="ECO:0000313" key="3">
    <source>
        <dbReference type="Proteomes" id="UP000189883"/>
    </source>
</evidence>
<feature type="coiled-coil region" evidence="1">
    <location>
        <begin position="2"/>
        <end position="61"/>
    </location>
</feature>
<evidence type="ECO:0000256" key="1">
    <source>
        <dbReference type="SAM" id="Coils"/>
    </source>
</evidence>
<keyword evidence="1" id="KW-0175">Coiled coil</keyword>
<evidence type="ECO:0000313" key="2">
    <source>
        <dbReference type="EMBL" id="AQY22929.1"/>
    </source>
</evidence>
<dbReference type="AlphaFoldDB" id="A0A1S7DUZ2"/>
<dbReference type="Proteomes" id="UP000189883">
    <property type="component" value="Chromosome"/>
</dbReference>
<dbReference type="RefSeq" id="WP_079208096.1">
    <property type="nucleotide sequence ID" value="NZ_CP011859.1"/>
</dbReference>
<organism evidence="2 3">
    <name type="scientific">Riemerella anatipestifer</name>
    <name type="common">Moraxella anatipestifer</name>
    <dbReference type="NCBI Taxonomy" id="34085"/>
    <lineage>
        <taxon>Bacteria</taxon>
        <taxon>Pseudomonadati</taxon>
        <taxon>Bacteroidota</taxon>
        <taxon>Flavobacteriia</taxon>
        <taxon>Flavobacteriales</taxon>
        <taxon>Weeksellaceae</taxon>
        <taxon>Riemerella</taxon>
    </lineage>
</organism>
<protein>
    <submittedName>
        <fullName evidence="2">Uncharacterized protein</fullName>
    </submittedName>
</protein>
<proteinExistence type="predicted"/>
<accession>A0A1S7DUZ2</accession>
<sequence>MLREIENHFSEVEQKVIRLKNDYQKLKDDYSALLDSHNETKRKLDAEKKAHQELLEKYKEIKLVSAISGNPNHNRLMKNHINRLIKEIDACIAQLQNKGL</sequence>
<gene>
    <name evidence="2" type="ORF">AB406_1988</name>
</gene>